<accession>Q4TGW2</accession>
<gene>
    <name evidence="1" type="ORF">GSTENG00000899001</name>
</gene>
<reference evidence="1" key="1">
    <citation type="journal article" date="2004" name="Nature">
        <title>Genome duplication in the teleost fish Tetraodon nigroviridis reveals the early vertebrate proto-karyotype.</title>
        <authorList>
            <person name="Jaillon O."/>
            <person name="Aury J.-M."/>
            <person name="Brunet F."/>
            <person name="Petit J.-L."/>
            <person name="Stange-Thomann N."/>
            <person name="Mauceli E."/>
            <person name="Bouneau L."/>
            <person name="Fischer C."/>
            <person name="Ozouf-Costaz C."/>
            <person name="Bernot A."/>
            <person name="Nicaud S."/>
            <person name="Jaffe D."/>
            <person name="Fisher S."/>
            <person name="Lutfalla G."/>
            <person name="Dossat C."/>
            <person name="Segurens B."/>
            <person name="Dasilva C."/>
            <person name="Salanoubat M."/>
            <person name="Levy M."/>
            <person name="Boudet N."/>
            <person name="Castellano S."/>
            <person name="Anthouard V."/>
            <person name="Jubin C."/>
            <person name="Castelli V."/>
            <person name="Katinka M."/>
            <person name="Vacherie B."/>
            <person name="Biemont C."/>
            <person name="Skalli Z."/>
            <person name="Cattolico L."/>
            <person name="Poulain J."/>
            <person name="De Berardinis V."/>
            <person name="Cruaud C."/>
            <person name="Duprat S."/>
            <person name="Brottier P."/>
            <person name="Coutanceau J.-P."/>
            <person name="Gouzy J."/>
            <person name="Parra G."/>
            <person name="Lardier G."/>
            <person name="Chapple C."/>
            <person name="McKernan K.J."/>
            <person name="McEwan P."/>
            <person name="Bosak S."/>
            <person name="Kellis M."/>
            <person name="Volff J.-N."/>
            <person name="Guigo R."/>
            <person name="Zody M.C."/>
            <person name="Mesirov J."/>
            <person name="Lindblad-Toh K."/>
            <person name="Birren B."/>
            <person name="Nusbaum C."/>
            <person name="Kahn D."/>
            <person name="Robinson-Rechavi M."/>
            <person name="Laudet V."/>
            <person name="Schachter V."/>
            <person name="Quetier F."/>
            <person name="Saurin W."/>
            <person name="Scarpelli C."/>
            <person name="Wincker P."/>
            <person name="Lander E.S."/>
            <person name="Weissenbach J."/>
            <person name="Roest Crollius H."/>
        </authorList>
    </citation>
    <scope>NUCLEOTIDE SEQUENCE [LARGE SCALE GENOMIC DNA]</scope>
</reference>
<protein>
    <submittedName>
        <fullName evidence="1">Chromosome undetermined SCAF3438, whole genome shotgun sequence</fullName>
    </submittedName>
</protein>
<sequence>MAKRLGKRKIDSECRTFNLQWTNDYFVESKEKPAKPKLGQRPGQGPC</sequence>
<dbReference type="EMBL" id="CAAE01003438">
    <property type="protein sequence ID" value="CAF87870.1"/>
    <property type="molecule type" value="Genomic_DNA"/>
</dbReference>
<evidence type="ECO:0000313" key="1">
    <source>
        <dbReference type="EMBL" id="CAF87870.1"/>
    </source>
</evidence>
<proteinExistence type="predicted"/>
<dbReference type="KEGG" id="tng:GSTEN00000899G001"/>
<reference evidence="1" key="2">
    <citation type="submission" date="2004-02" db="EMBL/GenBank/DDBJ databases">
        <authorList>
            <consortium name="Genoscope"/>
            <consortium name="Whitehead Institute Centre for Genome Research"/>
        </authorList>
    </citation>
    <scope>NUCLEOTIDE SEQUENCE</scope>
</reference>
<name>Q4TGW2_TETNG</name>
<dbReference type="AlphaFoldDB" id="Q4TGW2"/>
<organism evidence="1">
    <name type="scientific">Tetraodon nigroviridis</name>
    <name type="common">Spotted green pufferfish</name>
    <name type="synonym">Chelonodon nigroviridis</name>
    <dbReference type="NCBI Taxonomy" id="99883"/>
    <lineage>
        <taxon>Eukaryota</taxon>
        <taxon>Metazoa</taxon>
        <taxon>Chordata</taxon>
        <taxon>Craniata</taxon>
        <taxon>Vertebrata</taxon>
        <taxon>Euteleostomi</taxon>
        <taxon>Actinopterygii</taxon>
        <taxon>Neopterygii</taxon>
        <taxon>Teleostei</taxon>
        <taxon>Neoteleostei</taxon>
        <taxon>Acanthomorphata</taxon>
        <taxon>Eupercaria</taxon>
        <taxon>Tetraodontiformes</taxon>
        <taxon>Tetradontoidea</taxon>
        <taxon>Tetraodontidae</taxon>
        <taxon>Tetraodon</taxon>
    </lineage>
</organism>